<dbReference type="PIRSF" id="PIRSF001434">
    <property type="entry name" value="CGS"/>
    <property type="match status" value="1"/>
</dbReference>
<dbReference type="GO" id="GO:0019346">
    <property type="term" value="P:transsulfuration"/>
    <property type="evidence" value="ECO:0007669"/>
    <property type="project" value="InterPro"/>
</dbReference>
<evidence type="ECO:0000256" key="9">
    <source>
        <dbReference type="RuleBase" id="RU362118"/>
    </source>
</evidence>
<evidence type="ECO:0000313" key="10">
    <source>
        <dbReference type="EMBL" id="RJF87693.1"/>
    </source>
</evidence>
<dbReference type="SUPFAM" id="SSF53383">
    <property type="entry name" value="PLP-dependent transferases"/>
    <property type="match status" value="1"/>
</dbReference>
<evidence type="ECO:0000256" key="4">
    <source>
        <dbReference type="ARBA" id="ARBA00023239"/>
    </source>
</evidence>
<reference evidence="10 11" key="1">
    <citation type="submission" date="2018-09" db="EMBL/GenBank/DDBJ databases">
        <authorList>
            <person name="Zhu H."/>
        </authorList>
    </citation>
    <scope>NUCLEOTIDE SEQUENCE [LARGE SCALE GENOMIC DNA]</scope>
    <source>
        <strain evidence="10 11">K1W22B-8</strain>
    </source>
</reference>
<dbReference type="EMBL" id="QYUK01000011">
    <property type="protein sequence ID" value="RJF87693.1"/>
    <property type="molecule type" value="Genomic_DNA"/>
</dbReference>
<comment type="catalytic activity">
    <reaction evidence="7">
        <text>an S-substituted L-cysteine + H2O = a thiol + pyruvate + NH4(+)</text>
        <dbReference type="Rhea" id="RHEA:18121"/>
        <dbReference type="ChEBI" id="CHEBI:15361"/>
        <dbReference type="ChEBI" id="CHEBI:15377"/>
        <dbReference type="ChEBI" id="CHEBI:28938"/>
        <dbReference type="ChEBI" id="CHEBI:29256"/>
        <dbReference type="ChEBI" id="CHEBI:58717"/>
        <dbReference type="EC" id="4.4.1.13"/>
    </reaction>
</comment>
<comment type="caution">
    <text evidence="10">The sequence shown here is derived from an EMBL/GenBank/DDBJ whole genome shotgun (WGS) entry which is preliminary data.</text>
</comment>
<dbReference type="EC" id="4.4.1.8" evidence="10"/>
<dbReference type="GO" id="GO:0019450">
    <property type="term" value="P:L-cysteine catabolic process to pyruvate"/>
    <property type="evidence" value="ECO:0007669"/>
    <property type="project" value="TreeGrafter"/>
</dbReference>
<evidence type="ECO:0000313" key="11">
    <source>
        <dbReference type="Proteomes" id="UP000284605"/>
    </source>
</evidence>
<protein>
    <submittedName>
        <fullName evidence="10">Cystathionine beta-lyase</fullName>
        <ecNumber evidence="10">4.4.1.8</ecNumber>
    </submittedName>
</protein>
<keyword evidence="3 8" id="KW-0663">Pyridoxal phosphate</keyword>
<accession>A0A418WCC2</accession>
<evidence type="ECO:0000256" key="5">
    <source>
        <dbReference type="ARBA" id="ARBA00046315"/>
    </source>
</evidence>
<dbReference type="GO" id="GO:0030170">
    <property type="term" value="F:pyridoxal phosphate binding"/>
    <property type="evidence" value="ECO:0007669"/>
    <property type="project" value="InterPro"/>
</dbReference>
<evidence type="ECO:0000256" key="8">
    <source>
        <dbReference type="PIRSR" id="PIRSR001434-2"/>
    </source>
</evidence>
<evidence type="ECO:0000256" key="7">
    <source>
        <dbReference type="ARBA" id="ARBA00047625"/>
    </source>
</evidence>
<comment type="similarity">
    <text evidence="2 9">Belongs to the trans-sulfuration enzymes family.</text>
</comment>
<comment type="cofactor">
    <cofactor evidence="1 9">
        <name>pyridoxal 5'-phosphate</name>
        <dbReference type="ChEBI" id="CHEBI:597326"/>
    </cofactor>
</comment>
<dbReference type="InterPro" id="IPR015421">
    <property type="entry name" value="PyrdxlP-dep_Trfase_major"/>
</dbReference>
<dbReference type="InterPro" id="IPR015424">
    <property type="entry name" value="PyrdxlP-dep_Trfase"/>
</dbReference>
<dbReference type="OrthoDB" id="9805807at2"/>
<dbReference type="Gene3D" id="3.40.640.10">
    <property type="entry name" value="Type I PLP-dependent aspartate aminotransferase-like (Major domain)"/>
    <property type="match status" value="1"/>
</dbReference>
<evidence type="ECO:0000256" key="2">
    <source>
        <dbReference type="ARBA" id="ARBA00009077"/>
    </source>
</evidence>
<sequence length="443" mass="47696">MRYQWQAASAPASSPNPLLALRRGLFSPPPSGGRGGRWASEIFEELFLSRKHRPDTDVVHLGRRPADFHGAVNPPVYHLSTVLFPTLDALEAAQRPSPDPRRMTYGRRGSPTSFTLSEAVAALEGADGCQITPSGLSAVATTLLALLKAGDHLLMVDSCYAPSRGLCEGVLKRLGIETTYYDPLIGAGIAALIRPNTTVIFMESPGSLTFEVQDVPAIVAAAKAAGHPVTTVIDNTWASPFYFKPLTLGVDISLQAATKYIVGHSDALIGTICGNAETLPRIKQTAGDMGVWTGPDDMYLAQRGLRTIGVRLERHQETGLGLARYLQGRPEVKRVLHPALPDDPGHALWKRDFIGASGLFGAVLHPVPRAALAAFLDHLELFGMGWSWGGYESLCVPQHPEKIRVVTPWTEPGPLLRFHAGLEDIDDLIADLDAGFARMAAAT</sequence>
<dbReference type="PROSITE" id="PS00868">
    <property type="entry name" value="CYS_MET_METAB_PP"/>
    <property type="match status" value="1"/>
</dbReference>
<feature type="modified residue" description="N6-(pyridoxal phosphate)lysine" evidence="8">
    <location>
        <position position="259"/>
    </location>
</feature>
<gene>
    <name evidence="10" type="primary">metC</name>
    <name evidence="10" type="ORF">D3874_12230</name>
</gene>
<organism evidence="10 11">
    <name type="scientific">Oleomonas cavernae</name>
    <dbReference type="NCBI Taxonomy" id="2320859"/>
    <lineage>
        <taxon>Bacteria</taxon>
        <taxon>Pseudomonadati</taxon>
        <taxon>Pseudomonadota</taxon>
        <taxon>Alphaproteobacteria</taxon>
        <taxon>Acetobacterales</taxon>
        <taxon>Acetobacteraceae</taxon>
        <taxon>Oleomonas</taxon>
    </lineage>
</organism>
<dbReference type="Gene3D" id="3.90.1150.10">
    <property type="entry name" value="Aspartate Aminotransferase, domain 1"/>
    <property type="match status" value="1"/>
</dbReference>
<dbReference type="FunFam" id="3.40.640.10:FF:000046">
    <property type="entry name" value="Cystathionine gamma-lyase"/>
    <property type="match status" value="1"/>
</dbReference>
<dbReference type="NCBIfam" id="TIGR01324">
    <property type="entry name" value="cysta_beta_ly_B"/>
    <property type="match status" value="1"/>
</dbReference>
<evidence type="ECO:0000256" key="3">
    <source>
        <dbReference type="ARBA" id="ARBA00022898"/>
    </source>
</evidence>
<dbReference type="PANTHER" id="PTHR43500">
    <property type="entry name" value="CYSTATHIONINE BETA-LYASE-RELATED"/>
    <property type="match status" value="1"/>
</dbReference>
<dbReference type="GO" id="GO:0047804">
    <property type="term" value="F:cysteine-S-conjugate beta-lyase activity"/>
    <property type="evidence" value="ECO:0007669"/>
    <property type="project" value="UniProtKB-EC"/>
</dbReference>
<dbReference type="InterPro" id="IPR000277">
    <property type="entry name" value="Cys/Met-Metab_PyrdxlP-dep_enz"/>
</dbReference>
<dbReference type="InterPro" id="IPR006233">
    <property type="entry name" value="Cys_b_lyase_bac"/>
</dbReference>
<evidence type="ECO:0000256" key="6">
    <source>
        <dbReference type="ARBA" id="ARBA00047517"/>
    </source>
</evidence>
<keyword evidence="11" id="KW-1185">Reference proteome</keyword>
<dbReference type="Pfam" id="PF01053">
    <property type="entry name" value="Cys_Met_Meta_PP"/>
    <property type="match status" value="1"/>
</dbReference>
<dbReference type="Proteomes" id="UP000284605">
    <property type="component" value="Unassembled WGS sequence"/>
</dbReference>
<dbReference type="InterPro" id="IPR015422">
    <property type="entry name" value="PyrdxlP-dep_Trfase_small"/>
</dbReference>
<proteinExistence type="inferred from homology"/>
<dbReference type="PANTHER" id="PTHR43500:SF1">
    <property type="entry name" value="CYSTATHIONINE BETA-LYASE-RELATED"/>
    <property type="match status" value="1"/>
</dbReference>
<name>A0A418WCC2_9PROT</name>
<dbReference type="InterPro" id="IPR054542">
    <property type="entry name" value="Cys_met_metab_PP"/>
</dbReference>
<evidence type="ECO:0000256" key="1">
    <source>
        <dbReference type="ARBA" id="ARBA00001933"/>
    </source>
</evidence>
<comment type="catalytic activity">
    <reaction evidence="6">
        <text>L,L-cystathionine + H2O = L-homocysteine + pyruvate + NH4(+)</text>
        <dbReference type="Rhea" id="RHEA:13965"/>
        <dbReference type="ChEBI" id="CHEBI:15361"/>
        <dbReference type="ChEBI" id="CHEBI:15377"/>
        <dbReference type="ChEBI" id="CHEBI:28938"/>
        <dbReference type="ChEBI" id="CHEBI:58161"/>
        <dbReference type="ChEBI" id="CHEBI:58199"/>
    </reaction>
</comment>
<comment type="pathway">
    <text evidence="5">Amino-acid biosynthesis; L-methionine biosynthesis via de novo pathway; L-homocysteine from L-cystathionine: step 1/1.</text>
</comment>
<dbReference type="AlphaFoldDB" id="A0A418WCC2"/>
<keyword evidence="4 10" id="KW-0456">Lyase</keyword>